<evidence type="ECO:0000256" key="3">
    <source>
        <dbReference type="ARBA" id="ARBA00022448"/>
    </source>
</evidence>
<evidence type="ECO:0000256" key="11">
    <source>
        <dbReference type="ARBA" id="ARBA00023303"/>
    </source>
</evidence>
<evidence type="ECO:0000313" key="15">
    <source>
        <dbReference type="Proteomes" id="UP000886998"/>
    </source>
</evidence>
<evidence type="ECO:0000256" key="9">
    <source>
        <dbReference type="ARBA" id="ARBA00023136"/>
    </source>
</evidence>
<dbReference type="EMBL" id="BMAV01006830">
    <property type="protein sequence ID" value="GFY49127.1"/>
    <property type="molecule type" value="Genomic_DNA"/>
</dbReference>
<comment type="subcellular location">
    <subcellularLocation>
        <location evidence="1">Membrane</location>
        <topology evidence="1">Multi-pass membrane protein</topology>
    </subcellularLocation>
</comment>
<comment type="similarity">
    <text evidence="2 12">Belongs to the amiloride-sensitive sodium channel (TC 1.A.6) family.</text>
</comment>
<keyword evidence="9 13" id="KW-0472">Membrane</keyword>
<evidence type="ECO:0000256" key="6">
    <source>
        <dbReference type="ARBA" id="ARBA00022989"/>
    </source>
</evidence>
<keyword evidence="10 12" id="KW-0739">Sodium transport</keyword>
<reference evidence="14" key="1">
    <citation type="submission" date="2020-08" db="EMBL/GenBank/DDBJ databases">
        <title>Multicomponent nature underlies the extraordinary mechanical properties of spider dragline silk.</title>
        <authorList>
            <person name="Kono N."/>
            <person name="Nakamura H."/>
            <person name="Mori M."/>
            <person name="Yoshida Y."/>
            <person name="Ohtoshi R."/>
            <person name="Malay A.D."/>
            <person name="Moran D.A.P."/>
            <person name="Tomita M."/>
            <person name="Numata K."/>
            <person name="Arakawa K."/>
        </authorList>
    </citation>
    <scope>NUCLEOTIDE SEQUENCE</scope>
</reference>
<evidence type="ECO:0000256" key="2">
    <source>
        <dbReference type="ARBA" id="ARBA00007193"/>
    </source>
</evidence>
<evidence type="ECO:0000256" key="5">
    <source>
        <dbReference type="ARBA" id="ARBA00022692"/>
    </source>
</evidence>
<feature type="transmembrane region" description="Helical" evidence="13">
    <location>
        <begin position="49"/>
        <end position="71"/>
    </location>
</feature>
<dbReference type="Proteomes" id="UP000886998">
    <property type="component" value="Unassembled WGS sequence"/>
</dbReference>
<dbReference type="GO" id="GO:0005272">
    <property type="term" value="F:sodium channel activity"/>
    <property type="evidence" value="ECO:0007669"/>
    <property type="project" value="UniProtKB-KW"/>
</dbReference>
<gene>
    <name evidence="14" type="primary">AVEN_256301_1</name>
    <name evidence="14" type="ORF">TNIN_442301</name>
</gene>
<dbReference type="AlphaFoldDB" id="A0A8X7C088"/>
<name>A0A8X7C088_9ARAC</name>
<keyword evidence="4 12" id="KW-0894">Sodium channel</keyword>
<evidence type="ECO:0000256" key="8">
    <source>
        <dbReference type="ARBA" id="ARBA00023065"/>
    </source>
</evidence>
<evidence type="ECO:0000313" key="14">
    <source>
        <dbReference type="EMBL" id="GFY49127.1"/>
    </source>
</evidence>
<keyword evidence="6 13" id="KW-1133">Transmembrane helix</keyword>
<keyword evidence="15" id="KW-1185">Reference proteome</keyword>
<protein>
    <submittedName>
        <fullName evidence="14">Uncharacterized protein</fullName>
    </submittedName>
</protein>
<evidence type="ECO:0000256" key="12">
    <source>
        <dbReference type="RuleBase" id="RU000679"/>
    </source>
</evidence>
<organism evidence="14 15">
    <name type="scientific">Trichonephila inaurata madagascariensis</name>
    <dbReference type="NCBI Taxonomy" id="2747483"/>
    <lineage>
        <taxon>Eukaryota</taxon>
        <taxon>Metazoa</taxon>
        <taxon>Ecdysozoa</taxon>
        <taxon>Arthropoda</taxon>
        <taxon>Chelicerata</taxon>
        <taxon>Arachnida</taxon>
        <taxon>Araneae</taxon>
        <taxon>Araneomorphae</taxon>
        <taxon>Entelegynae</taxon>
        <taxon>Araneoidea</taxon>
        <taxon>Nephilidae</taxon>
        <taxon>Trichonephila</taxon>
        <taxon>Trichonephila inaurata</taxon>
    </lineage>
</organism>
<keyword evidence="5 12" id="KW-0812">Transmembrane</keyword>
<evidence type="ECO:0000256" key="10">
    <source>
        <dbReference type="ARBA" id="ARBA00023201"/>
    </source>
</evidence>
<sequence>MDLNNTENGSEERKKSLKNYTSKVLRESSLSALSNIVSTKNLYRKAYQILVLVLCFTGFFYQCFTLLSHIFRYPTIVDVRIENPDRVEMPALTFCDNNGISRKKFCSKLPHCCMEADDALCLKHPSYCNANETMMVPRPEYYSIINQLTVDQLPDIGRSIEELLIDKQFEGKMKNTKLEGPFIRAKSVFGFGRMACYSLFSIIDSPKTSSMISVGSIVGMYIGRLY</sequence>
<dbReference type="InterPro" id="IPR001873">
    <property type="entry name" value="ENaC"/>
</dbReference>
<evidence type="ECO:0000256" key="4">
    <source>
        <dbReference type="ARBA" id="ARBA00022461"/>
    </source>
</evidence>
<accession>A0A8X7C088</accession>
<keyword evidence="7" id="KW-0915">Sodium</keyword>
<dbReference type="OrthoDB" id="6423739at2759"/>
<dbReference type="Pfam" id="PF00858">
    <property type="entry name" value="ASC"/>
    <property type="match status" value="1"/>
</dbReference>
<proteinExistence type="inferred from homology"/>
<keyword evidence="11 12" id="KW-0407">Ion channel</keyword>
<dbReference type="GO" id="GO:0016020">
    <property type="term" value="C:membrane"/>
    <property type="evidence" value="ECO:0007669"/>
    <property type="project" value="UniProtKB-SubCell"/>
</dbReference>
<keyword evidence="8 12" id="KW-0406">Ion transport</keyword>
<comment type="caution">
    <text evidence="14">The sequence shown here is derived from an EMBL/GenBank/DDBJ whole genome shotgun (WGS) entry which is preliminary data.</text>
</comment>
<evidence type="ECO:0000256" key="13">
    <source>
        <dbReference type="SAM" id="Phobius"/>
    </source>
</evidence>
<evidence type="ECO:0000256" key="7">
    <source>
        <dbReference type="ARBA" id="ARBA00023053"/>
    </source>
</evidence>
<evidence type="ECO:0000256" key="1">
    <source>
        <dbReference type="ARBA" id="ARBA00004141"/>
    </source>
</evidence>
<keyword evidence="3 12" id="KW-0813">Transport</keyword>